<dbReference type="PANTHER" id="PTHR21015">
    <property type="entry name" value="UDP-N-ACETYLGLUCOSAMINE--N-ACETYLMURAMYL-(PENTAPEPTIDE) PYROPHOSPHORYL-UNDECAPRENOL N-ACETYLGLUCOSAMINE TRANSFERASE 1"/>
    <property type="match status" value="1"/>
</dbReference>
<dbReference type="Pfam" id="PF04101">
    <property type="entry name" value="Glyco_tran_28_C"/>
    <property type="match status" value="1"/>
</dbReference>
<dbReference type="OrthoDB" id="9802126at2"/>
<accession>A0A140E7N7</accession>
<sequence>MTLINQSKRIIVYSHDTFGLGNIRRMLAISKSLVDADPNVSVLILSGSPMLHAFRIPDRIDYIKLPCLSRSVKGDYSVKFLDMEYEQLLKLRSNIILSAVLDFDPDLILVDKKPYGVSDELGAALHLMQRRGHRAKLVLLLRDILDSPESTIPVWKKNGYHDAIQLHYDKVLVVGSPDIYDMRKEYEFPDASHEKVDFCGYIARERSDKRAGEIRQQIGCTKERLVLVTAGGGEDGYQLLHSYLEGLSRQDLGDNTMTLMICGPEMSESRRHQIEILARSCRNVVIQEFNTDMMACMEAADLVVSMGGYNSTCELLTLRKRAILVPRVKPSQEQWIRAERLALQGLVRAIHPNNLTPKLLMDTVREELGRTNVHHSRLYQIDMGGLPRISESIGELLYDAEAKLPTRTRVSSRSVAAD</sequence>
<dbReference type="KEGG" id="mdn:JT25_023480"/>
<dbReference type="RefSeq" id="WP_052142216.1">
    <property type="nucleotide sequence ID" value="NZ_CP014476.1"/>
</dbReference>
<dbReference type="AlphaFoldDB" id="A0A140E7N7"/>
<dbReference type="EMBL" id="CP014476">
    <property type="protein sequence ID" value="AMK79411.1"/>
    <property type="molecule type" value="Genomic_DNA"/>
</dbReference>
<dbReference type="STRING" id="1538553.JT25_023480"/>
<dbReference type="SUPFAM" id="SSF53756">
    <property type="entry name" value="UDP-Glycosyltransferase/glycogen phosphorylase"/>
    <property type="match status" value="1"/>
</dbReference>
<dbReference type="Proteomes" id="UP000030512">
    <property type="component" value="Chromosome"/>
</dbReference>
<proteinExistence type="predicted"/>
<evidence type="ECO:0000259" key="1">
    <source>
        <dbReference type="Pfam" id="PF04101"/>
    </source>
</evidence>
<evidence type="ECO:0000313" key="2">
    <source>
        <dbReference type="EMBL" id="AMK79411.1"/>
    </source>
</evidence>
<keyword evidence="3" id="KW-1185">Reference proteome</keyword>
<dbReference type="InterPro" id="IPR007235">
    <property type="entry name" value="Glyco_trans_28_C"/>
</dbReference>
<dbReference type="Gene3D" id="3.40.50.2000">
    <property type="entry name" value="Glycogen Phosphorylase B"/>
    <property type="match status" value="1"/>
</dbReference>
<protein>
    <submittedName>
        <fullName evidence="2">Glycosyltransferase</fullName>
    </submittedName>
</protein>
<keyword evidence="2" id="KW-0808">Transferase</keyword>
<name>A0A140E7N7_9GAMM</name>
<reference evidence="2 3" key="1">
    <citation type="journal article" date="2015" name="Environ. Microbiol.">
        <title>Methane oxidation coupled to nitrate reduction under hypoxia by the Gammaproteobacterium Methylomonas denitrificans, sp. nov. type strain FJG1.</title>
        <authorList>
            <person name="Kits K.D."/>
            <person name="Klotz M.G."/>
            <person name="Stein L.Y."/>
        </authorList>
    </citation>
    <scope>NUCLEOTIDE SEQUENCE [LARGE SCALE GENOMIC DNA]</scope>
    <source>
        <strain evidence="2 3">FJG1</strain>
    </source>
</reference>
<feature type="domain" description="Glycosyl transferase family 28 C-terminal" evidence="1">
    <location>
        <begin position="244"/>
        <end position="367"/>
    </location>
</feature>
<organism evidence="2 3">
    <name type="scientific">Methylomonas denitrificans</name>
    <dbReference type="NCBI Taxonomy" id="1538553"/>
    <lineage>
        <taxon>Bacteria</taxon>
        <taxon>Pseudomonadati</taxon>
        <taxon>Pseudomonadota</taxon>
        <taxon>Gammaproteobacteria</taxon>
        <taxon>Methylococcales</taxon>
        <taxon>Methylococcaceae</taxon>
        <taxon>Methylomonas</taxon>
    </lineage>
</organism>
<evidence type="ECO:0000313" key="3">
    <source>
        <dbReference type="Proteomes" id="UP000030512"/>
    </source>
</evidence>
<gene>
    <name evidence="2" type="ORF">JT25_023480</name>
</gene>
<dbReference type="PANTHER" id="PTHR21015:SF28">
    <property type="entry name" value="SLL1722 PROTEIN"/>
    <property type="match status" value="1"/>
</dbReference>
<dbReference type="GO" id="GO:0016758">
    <property type="term" value="F:hexosyltransferase activity"/>
    <property type="evidence" value="ECO:0007669"/>
    <property type="project" value="InterPro"/>
</dbReference>